<organism evidence="1 2">
    <name type="scientific">Paraburkholderia acidisoli</name>
    <dbReference type="NCBI Taxonomy" id="2571748"/>
    <lineage>
        <taxon>Bacteria</taxon>
        <taxon>Pseudomonadati</taxon>
        <taxon>Pseudomonadota</taxon>
        <taxon>Betaproteobacteria</taxon>
        <taxon>Burkholderiales</taxon>
        <taxon>Burkholderiaceae</taxon>
        <taxon>Paraburkholderia</taxon>
    </lineage>
</organism>
<dbReference type="PANTHER" id="PTHR35271:SF1">
    <property type="entry name" value="ABC TRANSPORTER, SUBSTRATE-BINDING LIPOPROTEIN"/>
    <property type="match status" value="1"/>
</dbReference>
<evidence type="ECO:0000313" key="1">
    <source>
        <dbReference type="EMBL" id="QGZ66172.1"/>
    </source>
</evidence>
<dbReference type="CDD" id="cd06325">
    <property type="entry name" value="PBP1_ABC_unchar_transporter"/>
    <property type="match status" value="1"/>
</dbReference>
<proteinExistence type="predicted"/>
<protein>
    <submittedName>
        <fullName evidence="1">ABC transporter substrate-binding protein</fullName>
    </submittedName>
</protein>
<dbReference type="KEGG" id="pacs:FAZ98_30625"/>
<dbReference type="Proteomes" id="UP000433577">
    <property type="component" value="Chromosome 4"/>
</dbReference>
<dbReference type="RefSeq" id="WP_158957344.1">
    <property type="nucleotide sequence ID" value="NZ_CP046916.1"/>
</dbReference>
<dbReference type="Gene3D" id="3.40.50.2300">
    <property type="match status" value="2"/>
</dbReference>
<sequence>MDMFSACVRRLGRRWRAPAALVSMAALGFGGLGGFAGAARAQTPAAPAPLVVGIANFGPHPALSTTIQGFKDEMQAHGYVENKNVRYVYSDANFTPSLIPQTLAQIVAQQPSLILTVTTPVAQAAVRNVTNLSIPLVFAQVTDPVKAGIVPDWQHGSARINGTSSVTDYNAVLSFAKTVFPKAKKFGVLYNSGEVNDVAAIASLKEAAAKAGLEMEATSADSTVDVPQRASTLQGIDFFYAIGSSLIQSSLPAVASVTDHMRVPILSAEHELIRKGDIIAVAYAPSYESQGSHAADMALNMLKGVKPSAMPVYRAVPGDYKALVNRHKFKVLGLPVPASLDSCNCFVN</sequence>
<dbReference type="SUPFAM" id="SSF53822">
    <property type="entry name" value="Periplasmic binding protein-like I"/>
    <property type="match status" value="1"/>
</dbReference>
<accession>A0A7Z2JHU6</accession>
<gene>
    <name evidence="1" type="ORF">FAZ98_30625</name>
</gene>
<keyword evidence="2" id="KW-1185">Reference proteome</keyword>
<reference evidence="1 2" key="1">
    <citation type="submission" date="2019-12" db="EMBL/GenBank/DDBJ databases">
        <title>Paraburkholderia acidiphila 7Q-K02 sp. nov and Paraburkholderia acidisoli DHF22 sp. nov., two strains isolated from forest soil.</title>
        <authorList>
            <person name="Gao Z."/>
            <person name="Qiu L."/>
        </authorList>
    </citation>
    <scope>NUCLEOTIDE SEQUENCE [LARGE SCALE GENOMIC DNA]</scope>
    <source>
        <strain evidence="1 2">DHF22</strain>
    </source>
</reference>
<dbReference type="OrthoDB" id="9776955at2"/>
<dbReference type="InterPro" id="IPR028082">
    <property type="entry name" value="Peripla_BP_I"/>
</dbReference>
<dbReference type="EMBL" id="CP046916">
    <property type="protein sequence ID" value="QGZ66172.1"/>
    <property type="molecule type" value="Genomic_DNA"/>
</dbReference>
<dbReference type="AlphaFoldDB" id="A0A7Z2JHU6"/>
<name>A0A7Z2JHU6_9BURK</name>
<dbReference type="Pfam" id="PF04392">
    <property type="entry name" value="ABC_sub_bind"/>
    <property type="match status" value="1"/>
</dbReference>
<dbReference type="InterPro" id="IPR007487">
    <property type="entry name" value="ABC_transpt-TYRBP-like"/>
</dbReference>
<evidence type="ECO:0000313" key="2">
    <source>
        <dbReference type="Proteomes" id="UP000433577"/>
    </source>
</evidence>
<dbReference type="PANTHER" id="PTHR35271">
    <property type="entry name" value="ABC TRANSPORTER, SUBSTRATE-BINDING LIPOPROTEIN-RELATED"/>
    <property type="match status" value="1"/>
</dbReference>